<accession>A0ABR3EM36</accession>
<proteinExistence type="predicted"/>
<organism evidence="1 2">
    <name type="scientific">Marasmius crinis-equi</name>
    <dbReference type="NCBI Taxonomy" id="585013"/>
    <lineage>
        <taxon>Eukaryota</taxon>
        <taxon>Fungi</taxon>
        <taxon>Dikarya</taxon>
        <taxon>Basidiomycota</taxon>
        <taxon>Agaricomycotina</taxon>
        <taxon>Agaricomycetes</taxon>
        <taxon>Agaricomycetidae</taxon>
        <taxon>Agaricales</taxon>
        <taxon>Marasmiineae</taxon>
        <taxon>Marasmiaceae</taxon>
        <taxon>Marasmius</taxon>
    </lineage>
</organism>
<keyword evidence="2" id="KW-1185">Reference proteome</keyword>
<protein>
    <submittedName>
        <fullName evidence="1">Uncharacterized protein</fullName>
    </submittedName>
</protein>
<reference evidence="1 2" key="1">
    <citation type="submission" date="2024-02" db="EMBL/GenBank/DDBJ databases">
        <title>A draft genome for the cacao thread blight pathogen Marasmius crinis-equi.</title>
        <authorList>
            <person name="Cohen S.P."/>
            <person name="Baruah I.K."/>
            <person name="Amoako-Attah I."/>
            <person name="Bukari Y."/>
            <person name="Meinhardt L.W."/>
            <person name="Bailey B.A."/>
        </authorList>
    </citation>
    <scope>NUCLEOTIDE SEQUENCE [LARGE SCALE GENOMIC DNA]</scope>
    <source>
        <strain evidence="1 2">GH-76</strain>
    </source>
</reference>
<sequence length="329" mass="36693">MGAFVDNEDELDNLFHAGIPVWFIQPFSLSPDVRVDSLSGFIDDSLTHKLSLRFGRELDTNDISPTSNPVIYTGLAGKPERYLCMIRYIRSLFQYPSLLSSSEVRSSTSVIRSTRPNIPLGAFSTVGGTGGRTACSTKSKPYSKKTQNVGGTCGDANTINPFVDSSPLLPPPIPAWSHALRMLSHHNLSTDPPPGQVRGYFLPPPRILVALLKDNSKAEVICNWLKVRDVVVYRISAEHCRLTAKEWRSFLNVCGGNSAQASLQTATGIRHQEMLKRLKKFLQSHSLDLQYNQLPGLPAMWKNVMFSTSQLLERRVVQDITWELFELGF</sequence>
<gene>
    <name evidence="1" type="ORF">V5O48_018115</name>
</gene>
<comment type="caution">
    <text evidence="1">The sequence shown here is derived from an EMBL/GenBank/DDBJ whole genome shotgun (WGS) entry which is preliminary data.</text>
</comment>
<dbReference type="EMBL" id="JBAHYK010003097">
    <property type="protein sequence ID" value="KAL0563942.1"/>
    <property type="molecule type" value="Genomic_DNA"/>
</dbReference>
<evidence type="ECO:0000313" key="1">
    <source>
        <dbReference type="EMBL" id="KAL0563942.1"/>
    </source>
</evidence>
<name>A0ABR3EM36_9AGAR</name>
<dbReference type="Proteomes" id="UP001465976">
    <property type="component" value="Unassembled WGS sequence"/>
</dbReference>
<evidence type="ECO:0000313" key="2">
    <source>
        <dbReference type="Proteomes" id="UP001465976"/>
    </source>
</evidence>